<reference evidence="3" key="1">
    <citation type="submission" date="2016-12" db="EMBL/GenBank/DDBJ databases">
        <authorList>
            <person name="Meng X."/>
        </authorList>
    </citation>
    <scope>NUCLEOTIDE SEQUENCE [LARGE SCALE GENOMIC DNA]</scope>
    <source>
        <strain evidence="3">DSM 20732</strain>
    </source>
</reference>
<proteinExistence type="predicted"/>
<evidence type="ECO:0000313" key="3">
    <source>
        <dbReference type="Proteomes" id="UP000185612"/>
    </source>
</evidence>
<evidence type="ECO:0000259" key="1">
    <source>
        <dbReference type="Pfam" id="PF10756"/>
    </source>
</evidence>
<name>A0A1Q5PWT1_9ACTO</name>
<comment type="caution">
    <text evidence="2">The sequence shown here is derived from an EMBL/GenBank/DDBJ whole genome shotgun (WGS) entry which is preliminary data.</text>
</comment>
<dbReference type="EMBL" id="MQVS01000004">
    <property type="protein sequence ID" value="OKL51899.1"/>
    <property type="molecule type" value="Genomic_DNA"/>
</dbReference>
<gene>
    <name evidence="2" type="ORF">BSZ40_05285</name>
</gene>
<evidence type="ECO:0000313" key="2">
    <source>
        <dbReference type="EMBL" id="OKL51899.1"/>
    </source>
</evidence>
<feature type="domain" description="Low molecular weight protein antigen 6 PH" evidence="1">
    <location>
        <begin position="41"/>
        <end position="89"/>
    </location>
</feature>
<accession>A0A1Q5PWT1</accession>
<organism evidence="2 3">
    <name type="scientific">Buchananella hordeovulneris</name>
    <dbReference type="NCBI Taxonomy" id="52770"/>
    <lineage>
        <taxon>Bacteria</taxon>
        <taxon>Bacillati</taxon>
        <taxon>Actinomycetota</taxon>
        <taxon>Actinomycetes</taxon>
        <taxon>Actinomycetales</taxon>
        <taxon>Actinomycetaceae</taxon>
        <taxon>Buchananella</taxon>
    </lineage>
</organism>
<dbReference type="STRING" id="52770.BSZ40_05285"/>
<sequence>MVLAAAAMVAAFWGNGGWAELGRDVVFPVALLVAVGALWVWPCVVVDDDGVLVRNISRTFWIPWADYEGVESHWALKLLTRRRPVTATACPAQGGANRSYRPASLPDLYFAAEQPVVRLHGDSRLVAELIKLRSPHWAEQSPTAAAAQPAAEFSARWNLGLLGVLAATGAALTARLLLG</sequence>
<keyword evidence="3" id="KW-1185">Reference proteome</keyword>
<dbReference type="InterPro" id="IPR019692">
    <property type="entry name" value="CFP-6_PH"/>
</dbReference>
<dbReference type="InParanoid" id="A0A1Q5PWT1"/>
<dbReference type="AlphaFoldDB" id="A0A1Q5PWT1"/>
<protein>
    <recommendedName>
        <fullName evidence="1">Low molecular weight protein antigen 6 PH domain-containing protein</fullName>
    </recommendedName>
</protein>
<dbReference type="Pfam" id="PF10756">
    <property type="entry name" value="bPH_6"/>
    <property type="match status" value="1"/>
</dbReference>
<dbReference type="Proteomes" id="UP000185612">
    <property type="component" value="Unassembled WGS sequence"/>
</dbReference>